<comment type="caution">
    <text evidence="2">The sequence shown here is derived from an EMBL/GenBank/DDBJ whole genome shotgun (WGS) entry which is preliminary data.</text>
</comment>
<evidence type="ECO:0000256" key="1">
    <source>
        <dbReference type="SAM" id="MobiDB-lite"/>
    </source>
</evidence>
<organism evidence="2 3">
    <name type="scientific">Cudoniella acicularis</name>
    <dbReference type="NCBI Taxonomy" id="354080"/>
    <lineage>
        <taxon>Eukaryota</taxon>
        <taxon>Fungi</taxon>
        <taxon>Dikarya</taxon>
        <taxon>Ascomycota</taxon>
        <taxon>Pezizomycotina</taxon>
        <taxon>Leotiomycetes</taxon>
        <taxon>Helotiales</taxon>
        <taxon>Tricladiaceae</taxon>
        <taxon>Cudoniella</taxon>
    </lineage>
</organism>
<dbReference type="EMBL" id="JAAMPI010000092">
    <property type="protein sequence ID" value="KAF4635926.1"/>
    <property type="molecule type" value="Genomic_DNA"/>
</dbReference>
<reference evidence="2 3" key="1">
    <citation type="submission" date="2020-03" db="EMBL/GenBank/DDBJ databases">
        <title>Draft Genome Sequence of Cudoniella acicularis.</title>
        <authorList>
            <person name="Buettner E."/>
            <person name="Kellner H."/>
        </authorList>
    </citation>
    <scope>NUCLEOTIDE SEQUENCE [LARGE SCALE GENOMIC DNA]</scope>
    <source>
        <strain evidence="2 3">DSM 108380</strain>
    </source>
</reference>
<protein>
    <submittedName>
        <fullName evidence="2">Uncharacterized protein</fullName>
    </submittedName>
</protein>
<gene>
    <name evidence="2" type="ORF">G7Y89_g2173</name>
</gene>
<proteinExistence type="predicted"/>
<dbReference type="AlphaFoldDB" id="A0A8H4RUZ0"/>
<sequence>MTKNISKLGNLNVLGTQPRTKFQPRIHILTRNELTIDSERDDNNILCGVCRAINFRELLTPTMDGSFFTTENFIDLGSLEEITNKPGCNFCSLVLHAVCTTARAAHMELHNDYTYQLMEGAVPSLGLRKLSVLFSRPFHDGDRYWEISLRPQKATFRVGEMSMAWISKTLEYLELYKTLFVSRSYWEKDISYFAPTCLRKLRLNQPHSILEILKIKSIDCEALHDDGHVSGLVKLAGSLQFEFFLHSRTNILGSERGGGKASCSPENPIDGSTDKDDAKVRVGLPTPFDAKHYDWNKPWVLYNIMIIERKEDVVFRIGLGQIHISAFWTAGPVEKDIILGSSCVFVKQQPIIITPRREQNGEAHLTLNLLALVSRTLQAQPPPPRFCSPAPSIRKLLVTTRVRLR</sequence>
<name>A0A8H4RUZ0_9HELO</name>
<accession>A0A8H4RUZ0</accession>
<keyword evidence="3" id="KW-1185">Reference proteome</keyword>
<feature type="region of interest" description="Disordered" evidence="1">
    <location>
        <begin position="255"/>
        <end position="277"/>
    </location>
</feature>
<dbReference type="Proteomes" id="UP000566819">
    <property type="component" value="Unassembled WGS sequence"/>
</dbReference>
<evidence type="ECO:0000313" key="2">
    <source>
        <dbReference type="EMBL" id="KAF4635926.1"/>
    </source>
</evidence>
<evidence type="ECO:0000313" key="3">
    <source>
        <dbReference type="Proteomes" id="UP000566819"/>
    </source>
</evidence>